<reference evidence="16" key="3">
    <citation type="submission" date="2025-05" db="UniProtKB">
        <authorList>
            <consortium name="Ensembl"/>
        </authorList>
    </citation>
    <scope>IDENTIFICATION</scope>
</reference>
<comment type="subcellular location">
    <subcellularLocation>
        <location evidence="2">Cytoplasm</location>
    </subcellularLocation>
    <subcellularLocation>
        <location evidence="1">Nucleus</location>
    </subcellularLocation>
</comment>
<evidence type="ECO:0000256" key="8">
    <source>
        <dbReference type="ARBA" id="ARBA00023306"/>
    </source>
</evidence>
<dbReference type="GO" id="GO:0005634">
    <property type="term" value="C:nucleus"/>
    <property type="evidence" value="ECO:0007669"/>
    <property type="project" value="UniProtKB-SubCell"/>
</dbReference>
<dbReference type="InterPro" id="IPR036770">
    <property type="entry name" value="Ankyrin_rpt-contain_sf"/>
</dbReference>
<keyword evidence="8" id="KW-0131">Cell cycle</keyword>
<comment type="similarity">
    <text evidence="9">Belongs to the CDKN2 cyclin-dependent kinase inhibitor family.</text>
</comment>
<accession>A0A0P7XWR0</accession>
<dbReference type="PROSITE" id="PS50088">
    <property type="entry name" value="ANK_REPEAT"/>
    <property type="match status" value="1"/>
</dbReference>
<evidence type="ECO:0000313" key="16">
    <source>
        <dbReference type="Ensembl" id="ENSSFOP00015064132.1"/>
    </source>
</evidence>
<organism evidence="15 17">
    <name type="scientific">Scleropages formosus</name>
    <name type="common">Asian bonytongue</name>
    <name type="synonym">Osteoglossum formosum</name>
    <dbReference type="NCBI Taxonomy" id="113540"/>
    <lineage>
        <taxon>Eukaryota</taxon>
        <taxon>Metazoa</taxon>
        <taxon>Chordata</taxon>
        <taxon>Craniata</taxon>
        <taxon>Vertebrata</taxon>
        <taxon>Euteleostomi</taxon>
        <taxon>Actinopterygii</taxon>
        <taxon>Neopterygii</taxon>
        <taxon>Teleostei</taxon>
        <taxon>Osteoglossocephala</taxon>
        <taxon>Osteoglossomorpha</taxon>
        <taxon>Osteoglossiformes</taxon>
        <taxon>Osteoglossidae</taxon>
        <taxon>Scleropages</taxon>
    </lineage>
</organism>
<keyword evidence="18" id="KW-1185">Reference proteome</keyword>
<reference evidence="16 18" key="2">
    <citation type="submission" date="2019-04" db="EMBL/GenBank/DDBJ databases">
        <authorList>
            <consortium name="Wellcome Sanger Institute Data Sharing"/>
        </authorList>
    </citation>
    <scope>NUCLEOTIDE SEQUENCE [LARGE SCALE GENOMIC DNA]</scope>
</reference>
<dbReference type="InterPro" id="IPR050776">
    <property type="entry name" value="Ank_Repeat/CDKN_Inhibitor"/>
</dbReference>
<dbReference type="InterPro" id="IPR002110">
    <property type="entry name" value="Ankyrin_rpt"/>
</dbReference>
<dbReference type="FunFam" id="1.25.40.20:FF:000169">
    <property type="entry name" value="Cyclin-dependent kinase 4 inhibitor D"/>
    <property type="match status" value="1"/>
</dbReference>
<keyword evidence="4" id="KW-0677">Repeat</keyword>
<dbReference type="PANTHER" id="PTHR24201">
    <property type="entry name" value="ANK_REP_REGION DOMAIN-CONTAINING PROTEIN"/>
    <property type="match status" value="1"/>
</dbReference>
<keyword evidence="7" id="KW-0539">Nucleus</keyword>
<evidence type="ECO:0000256" key="12">
    <source>
        <dbReference type="ARBA" id="ARBA00070050"/>
    </source>
</evidence>
<dbReference type="GO" id="GO:0019899">
    <property type="term" value="F:enzyme binding"/>
    <property type="evidence" value="ECO:0007669"/>
    <property type="project" value="UniProtKB-ARBA"/>
</dbReference>
<dbReference type="OrthoDB" id="21416at2759"/>
<dbReference type="Pfam" id="PF12796">
    <property type="entry name" value="Ank_2"/>
    <property type="match status" value="1"/>
</dbReference>
<dbReference type="GO" id="GO:1902807">
    <property type="term" value="P:negative regulation of cell cycle G1/S phase transition"/>
    <property type="evidence" value="ECO:0007669"/>
    <property type="project" value="UniProtKB-ARBA"/>
</dbReference>
<dbReference type="Proteomes" id="UP000694397">
    <property type="component" value="Chromosome 3"/>
</dbReference>
<evidence type="ECO:0000256" key="6">
    <source>
        <dbReference type="ARBA" id="ARBA00023043"/>
    </source>
</evidence>
<dbReference type="GO" id="GO:0005737">
    <property type="term" value="C:cytoplasm"/>
    <property type="evidence" value="ECO:0007669"/>
    <property type="project" value="UniProtKB-SubCell"/>
</dbReference>
<dbReference type="GeneTree" id="ENSGT00940000159801"/>
<keyword evidence="5" id="KW-0007">Acetylation</keyword>
<evidence type="ECO:0000256" key="7">
    <source>
        <dbReference type="ARBA" id="ARBA00023242"/>
    </source>
</evidence>
<dbReference type="PROSITE" id="PS50297">
    <property type="entry name" value="ANK_REP_REGION"/>
    <property type="match status" value="1"/>
</dbReference>
<keyword evidence="15" id="KW-0418">Kinase</keyword>
<evidence type="ECO:0000256" key="11">
    <source>
        <dbReference type="ARBA" id="ARBA00065666"/>
    </source>
</evidence>
<sequence>MILKDGDPGTRLTAAAATGNVRHVRRMLEVEGVHPDAVNKFGRTALQVMMMGSRSVAALLLEHGANANVQDQQGITPAHDAARTGFVDTLSVLHEFGASLNIPDHGGALPIHLAVREGHVDAVAFLAPRSDLSRGDRHGNTAVDLARASGSLEIVELLQHHVEPSRARQP</sequence>
<evidence type="ECO:0000256" key="13">
    <source>
        <dbReference type="ARBA" id="ARBA00082064"/>
    </source>
</evidence>
<dbReference type="PANTHER" id="PTHR24201:SF7">
    <property type="entry name" value="CYCLIN-DEPENDENT KINASE 4 INHIBITOR D"/>
    <property type="match status" value="1"/>
</dbReference>
<protein>
    <recommendedName>
        <fullName evidence="12">Cyclin-dependent kinase 4 inhibitor D</fullName>
    </recommendedName>
    <alternativeName>
        <fullName evidence="13">p19-INK4d</fullName>
    </alternativeName>
</protein>
<reference evidence="15 17" key="1">
    <citation type="submission" date="2015-08" db="EMBL/GenBank/DDBJ databases">
        <title>The genome of the Asian arowana (Scleropages formosus).</title>
        <authorList>
            <person name="Tan M.H."/>
            <person name="Gan H.M."/>
            <person name="Croft L.J."/>
            <person name="Austin C.M."/>
        </authorList>
    </citation>
    <scope>NUCLEOTIDE SEQUENCE [LARGE SCALE GENOMIC DNA]</scope>
    <source>
        <strain evidence="15">Aro1</strain>
    </source>
</reference>
<evidence type="ECO:0000256" key="10">
    <source>
        <dbReference type="ARBA" id="ARBA00056064"/>
    </source>
</evidence>
<evidence type="ECO:0000256" key="4">
    <source>
        <dbReference type="ARBA" id="ARBA00022737"/>
    </source>
</evidence>
<dbReference type="AlphaFoldDB" id="A0A0P7XWR0"/>
<evidence type="ECO:0000313" key="18">
    <source>
        <dbReference type="Proteomes" id="UP000694397"/>
    </source>
</evidence>
<evidence type="ECO:0000313" key="17">
    <source>
        <dbReference type="Proteomes" id="UP000034805"/>
    </source>
</evidence>
<evidence type="ECO:0000256" key="5">
    <source>
        <dbReference type="ARBA" id="ARBA00022990"/>
    </source>
</evidence>
<proteinExistence type="inferred from homology"/>
<keyword evidence="6 14" id="KW-0040">ANK repeat</keyword>
<dbReference type="Ensembl" id="ENSSFOT00015048051.1">
    <property type="protein sequence ID" value="ENSSFOP00015064132.1"/>
    <property type="gene ID" value="ENSSFOG00015032731.1"/>
</dbReference>
<keyword evidence="15" id="KW-0808">Transferase</keyword>
<dbReference type="Proteomes" id="UP000034805">
    <property type="component" value="Unassembled WGS sequence"/>
</dbReference>
<comment type="subunit">
    <text evidence="11">Interacts with CDK6.</text>
</comment>
<dbReference type="EMBL" id="JARO02017070">
    <property type="protein sequence ID" value="KPP57246.1"/>
    <property type="molecule type" value="Genomic_DNA"/>
</dbReference>
<dbReference type="KEGG" id="sfm:108925993"/>
<evidence type="ECO:0000256" key="1">
    <source>
        <dbReference type="ARBA" id="ARBA00004123"/>
    </source>
</evidence>
<evidence type="ECO:0000256" key="14">
    <source>
        <dbReference type="PROSITE-ProRule" id="PRU00023"/>
    </source>
</evidence>
<evidence type="ECO:0000313" key="15">
    <source>
        <dbReference type="EMBL" id="KPP57246.1"/>
    </source>
</evidence>
<keyword evidence="3" id="KW-0963">Cytoplasm</keyword>
<dbReference type="GO" id="GO:0016301">
    <property type="term" value="F:kinase activity"/>
    <property type="evidence" value="ECO:0007669"/>
    <property type="project" value="UniProtKB-KW"/>
</dbReference>
<comment type="function">
    <text evidence="10">Interacts strongly with CDK4 and CDK6 and inhibits them.</text>
</comment>
<name>A0A0P7XWR0_SCLFO</name>
<dbReference type="STRING" id="113540.ENSSFOP00015064132"/>
<gene>
    <name evidence="16" type="primary">CDKN2D</name>
    <name evidence="15" type="ORF">Z043_125053</name>
</gene>
<feature type="repeat" description="ANK" evidence="14">
    <location>
        <begin position="73"/>
        <end position="105"/>
    </location>
</feature>
<dbReference type="Gene3D" id="1.25.40.20">
    <property type="entry name" value="Ankyrin repeat-containing domain"/>
    <property type="match status" value="1"/>
</dbReference>
<evidence type="ECO:0000256" key="2">
    <source>
        <dbReference type="ARBA" id="ARBA00004496"/>
    </source>
</evidence>
<dbReference type="SMART" id="SM00248">
    <property type="entry name" value="ANK"/>
    <property type="match status" value="4"/>
</dbReference>
<evidence type="ECO:0000256" key="3">
    <source>
        <dbReference type="ARBA" id="ARBA00022490"/>
    </source>
</evidence>
<evidence type="ECO:0000256" key="9">
    <source>
        <dbReference type="ARBA" id="ARBA00038438"/>
    </source>
</evidence>
<dbReference type="SUPFAM" id="SSF48403">
    <property type="entry name" value="Ankyrin repeat"/>
    <property type="match status" value="1"/>
</dbReference>